<evidence type="ECO:0000313" key="4">
    <source>
        <dbReference type="Proteomes" id="UP000632454"/>
    </source>
</evidence>
<feature type="transmembrane region" description="Helical" evidence="2">
    <location>
        <begin position="187"/>
        <end position="210"/>
    </location>
</feature>
<accession>A0ABQ1V4I0</accession>
<protein>
    <recommendedName>
        <fullName evidence="5">IgA FC receptor</fullName>
    </recommendedName>
</protein>
<organism evidence="3 4">
    <name type="scientific">Williamsia phyllosphaerae</name>
    <dbReference type="NCBI Taxonomy" id="885042"/>
    <lineage>
        <taxon>Bacteria</taxon>
        <taxon>Bacillati</taxon>
        <taxon>Actinomycetota</taxon>
        <taxon>Actinomycetes</taxon>
        <taxon>Mycobacteriales</taxon>
        <taxon>Nocardiaceae</taxon>
        <taxon>Williamsia</taxon>
    </lineage>
</organism>
<dbReference type="RefSeq" id="WP_188491530.1">
    <property type="nucleotide sequence ID" value="NZ_BMCS01000002.1"/>
</dbReference>
<name>A0ABQ1V4I0_9NOCA</name>
<feature type="compositionally biased region" description="Low complexity" evidence="1">
    <location>
        <begin position="59"/>
        <end position="73"/>
    </location>
</feature>
<evidence type="ECO:0000313" key="3">
    <source>
        <dbReference type="EMBL" id="GGF38098.1"/>
    </source>
</evidence>
<proteinExistence type="predicted"/>
<sequence>MTTNNPSPGEHDPSQSGPQYPYGPPQGYGPPPGYGPPQGYGPPPGYEQQQPYYGPPPGYEQQQGYGQPPQGYGAPQGYGPQPGYGQQQGYGQPPVWGQPGYGPQQGYVAQPSSTVPTIAAVLAFLGALAAVVAIIGDIAIVSISDIDVPGWFVGYAATEGLVAVARLVVLVAGGVLLLRRRVLGRTLVLVGCGLTILTSIVALAIVQGASVNGGPAAIGSGVGTTIGLAFPIVTAVLVLNSATTRWLRSA</sequence>
<evidence type="ECO:0008006" key="5">
    <source>
        <dbReference type="Google" id="ProtNLM"/>
    </source>
</evidence>
<keyword evidence="2" id="KW-1133">Transmembrane helix</keyword>
<feature type="compositionally biased region" description="Gly residues" evidence="1">
    <location>
        <begin position="74"/>
        <end position="88"/>
    </location>
</feature>
<feature type="compositionally biased region" description="Pro residues" evidence="1">
    <location>
        <begin position="21"/>
        <end position="45"/>
    </location>
</feature>
<reference evidence="4" key="1">
    <citation type="journal article" date="2019" name="Int. J. Syst. Evol. Microbiol.">
        <title>The Global Catalogue of Microorganisms (GCM) 10K type strain sequencing project: providing services to taxonomists for standard genome sequencing and annotation.</title>
        <authorList>
            <consortium name="The Broad Institute Genomics Platform"/>
            <consortium name="The Broad Institute Genome Sequencing Center for Infectious Disease"/>
            <person name="Wu L."/>
            <person name="Ma J."/>
        </authorList>
    </citation>
    <scope>NUCLEOTIDE SEQUENCE [LARGE SCALE GENOMIC DNA]</scope>
    <source>
        <strain evidence="4">CCM 7855</strain>
    </source>
</reference>
<gene>
    <name evidence="3" type="ORF">GCM10007298_37280</name>
</gene>
<evidence type="ECO:0000256" key="2">
    <source>
        <dbReference type="SAM" id="Phobius"/>
    </source>
</evidence>
<feature type="transmembrane region" description="Helical" evidence="2">
    <location>
        <begin position="216"/>
        <end position="239"/>
    </location>
</feature>
<comment type="caution">
    <text evidence="3">The sequence shown here is derived from an EMBL/GenBank/DDBJ whole genome shotgun (WGS) entry which is preliminary data.</text>
</comment>
<feature type="transmembrane region" description="Helical" evidence="2">
    <location>
        <begin position="152"/>
        <end position="178"/>
    </location>
</feature>
<dbReference type="Proteomes" id="UP000632454">
    <property type="component" value="Unassembled WGS sequence"/>
</dbReference>
<feature type="region of interest" description="Disordered" evidence="1">
    <location>
        <begin position="1"/>
        <end position="96"/>
    </location>
</feature>
<keyword evidence="2" id="KW-0472">Membrane</keyword>
<evidence type="ECO:0000256" key="1">
    <source>
        <dbReference type="SAM" id="MobiDB-lite"/>
    </source>
</evidence>
<keyword evidence="4" id="KW-1185">Reference proteome</keyword>
<dbReference type="EMBL" id="BMCS01000002">
    <property type="protein sequence ID" value="GGF38098.1"/>
    <property type="molecule type" value="Genomic_DNA"/>
</dbReference>
<feature type="transmembrane region" description="Helical" evidence="2">
    <location>
        <begin position="118"/>
        <end position="140"/>
    </location>
</feature>
<keyword evidence="2" id="KW-0812">Transmembrane</keyword>